<dbReference type="SUPFAM" id="SSF50084">
    <property type="entry name" value="Myosin S1 fragment, N-terminal domain"/>
    <property type="match status" value="1"/>
</dbReference>
<dbReference type="FunFam" id="1.10.10.820:FF:000001">
    <property type="entry name" value="Myosin heavy chain"/>
    <property type="match status" value="1"/>
</dbReference>
<evidence type="ECO:0000256" key="10">
    <source>
        <dbReference type="SAM" id="Coils"/>
    </source>
</evidence>
<evidence type="ECO:0000313" key="14">
    <source>
        <dbReference type="EMBL" id="GMM44632.1"/>
    </source>
</evidence>
<dbReference type="CDD" id="cd23767">
    <property type="entry name" value="IQCD"/>
    <property type="match status" value="1"/>
</dbReference>
<evidence type="ECO:0000256" key="1">
    <source>
        <dbReference type="ARBA" id="ARBA00008314"/>
    </source>
</evidence>
<dbReference type="Pfam" id="PF01843">
    <property type="entry name" value="DIL"/>
    <property type="match status" value="1"/>
</dbReference>
<sequence>MKFEKGIRCWIPDPTLGWVGANVEKVEYDGLTKNYKIELVYDDDNSKKITIETNDLTENNKKIPQMRNLDDTVDDLTTLPHLNEPSVLNSVKLRYQKRIIYTFSGVVLVAINPFESIPHLYSREVVLKYQNKDKSENPPHVFAIADEAFKLMKKNQTSQSIIVSGESGAGKTVSAKYIMRYFANVNNEKNSYETTETEKQILATNPIMEAFGNAKTIRNDNSSRFGKYLRICFDEKYVICGAEIKTYLLERSRLVLQSEGERNYHIFYQMINGLSDEQKEELSLTDCEDYSYLYKGKTSTVKDVDDKKEFKETCDALRVIGVDDESQFEIFKVLAALLHIGNIKIENSRNDAVLSTDEPNLLLACNLLGLNSHDFSKWIVKKKISTRSDNIASNLKYHEAIVARDSVAKYIYSLLFNWLVSYINADLASSTVNEGFFIGVLDIYGFEHFQHNSFEQFCINYANEKLQQEFTHHVFKLQQDEYVKEGIEWSFITYSDNQPCINLIESGEGILSLLDEQCKLPSGSDEAWAEKMFYSLTKPPHNKVFKKARFGNEKFIVSHYALDVNYEVEGFLEKNRDSVSDVQNLILKSTKNDFFKKIQEESEIKSPPQEIKRGFQNRNRKPTLGHIFKQSLNNLMKTINSTDAHYIRCIKPNEEKKPWQFDNTMVLSQLRACGVLETIRISLVGFPSKYTYEDFLHRFHVLLNSEDLNEYQKTDPNNHEELKKLSSKLLVNLIDDKSSFQMGISKIFFKSGVLGKLEIEKSSKMHDAVVTIQKNFRTYIARKRYLEAKESAIQLQSVLRGLIVRQNMKNMLESAIVIQSLIRGVTARKLFTNIRKSIIDIQSYGRGYIGRNEFNELKLKLEAERLEQERLEQERLEQERLEQERLEQERLEQERLEQERLEQERLAAEKLEVERVNSERLTAEKAEAESQRLILKGKESLESIHVPPVQDFQELHKQPVFTELYPEDNDTDEVHKHVLENLTPHKYTYEDLLGMKPKKAVAFISRLIVKRIHSITNSVESYQIKNKGHYFSDMELTMKIQSNINSDITTLIKLLKRQRYIRPEIVDRNSLQITVTNRSEYIHYKVLIDEKTTHLERSYKAAYGDMLSYMNVPSIAVDCVSGLLLSNLNLPERAPDAPPHLGDVLFPARLVVSILSDLWAVKPFDQSVMFLVKTTGIINEKLNSIDDPRELITTGAFLLNNANEIRSYVTWFRHSTMINLNVEKRKSKDRDDHLRMLSIIHRYCNILCGKMYQLWIESIFKQLEIKITGSVREDKPFSNDKLTNDNASLIQILDNVYLSMEENCFEKDVQTTIIHALLHYIDVTYFNVIITHGNYLNFDEGKLIKLKLSPVIKWCNSLDIPDGPEMLLNILTLSQLLMLKQLGLINVDDIMNKGTHLNREQVKRILNDADSSEKAVKECNDYTLPYKKTIFDDAFVNSNQVIND</sequence>
<feature type="domain" description="Myosin N-terminal SH3-like" evidence="13">
    <location>
        <begin position="4"/>
        <end position="61"/>
    </location>
</feature>
<evidence type="ECO:0000256" key="9">
    <source>
        <dbReference type="PROSITE-ProRule" id="PRU00782"/>
    </source>
</evidence>
<evidence type="ECO:0000256" key="7">
    <source>
        <dbReference type="ARBA" id="ARBA00023175"/>
    </source>
</evidence>
<evidence type="ECO:0000313" key="15">
    <source>
        <dbReference type="Proteomes" id="UP001378960"/>
    </source>
</evidence>
<dbReference type="PRINTS" id="PR00193">
    <property type="entry name" value="MYOSINHEAVY"/>
</dbReference>
<dbReference type="SMART" id="SM01132">
    <property type="entry name" value="DIL"/>
    <property type="match status" value="1"/>
</dbReference>
<organism evidence="14 15">
    <name type="scientific">Pichia kluyveri</name>
    <name type="common">Yeast</name>
    <dbReference type="NCBI Taxonomy" id="36015"/>
    <lineage>
        <taxon>Eukaryota</taxon>
        <taxon>Fungi</taxon>
        <taxon>Dikarya</taxon>
        <taxon>Ascomycota</taxon>
        <taxon>Saccharomycotina</taxon>
        <taxon>Pichiomycetes</taxon>
        <taxon>Pichiales</taxon>
        <taxon>Pichiaceae</taxon>
        <taxon>Pichia</taxon>
    </lineage>
</organism>
<evidence type="ECO:0000256" key="2">
    <source>
        <dbReference type="ARBA" id="ARBA00022737"/>
    </source>
</evidence>
<dbReference type="GO" id="GO:0016459">
    <property type="term" value="C:myosin complex"/>
    <property type="evidence" value="ECO:0007669"/>
    <property type="project" value="UniProtKB-KW"/>
</dbReference>
<dbReference type="Gene3D" id="6.20.240.20">
    <property type="match status" value="1"/>
</dbReference>
<dbReference type="InterPro" id="IPR027417">
    <property type="entry name" value="P-loop_NTPase"/>
</dbReference>
<dbReference type="PROSITE" id="PS51844">
    <property type="entry name" value="SH3_LIKE"/>
    <property type="match status" value="1"/>
</dbReference>
<dbReference type="InterPro" id="IPR000048">
    <property type="entry name" value="IQ_motif_EF-hand-BS"/>
</dbReference>
<evidence type="ECO:0000256" key="3">
    <source>
        <dbReference type="ARBA" id="ARBA00022741"/>
    </source>
</evidence>
<evidence type="ECO:0000256" key="8">
    <source>
        <dbReference type="ARBA" id="ARBA00023203"/>
    </source>
</evidence>
<feature type="binding site" evidence="9">
    <location>
        <begin position="165"/>
        <end position="172"/>
    </location>
    <ligand>
        <name>ATP</name>
        <dbReference type="ChEBI" id="CHEBI:30616"/>
    </ligand>
</feature>
<comment type="caution">
    <text evidence="14">The sequence shown here is derived from an EMBL/GenBank/DDBJ whole genome shotgun (WGS) entry which is preliminary data.</text>
</comment>
<dbReference type="GO" id="GO:0005524">
    <property type="term" value="F:ATP binding"/>
    <property type="evidence" value="ECO:0007669"/>
    <property type="project" value="UniProtKB-UniRule"/>
</dbReference>
<dbReference type="GO" id="GO:0016020">
    <property type="term" value="C:membrane"/>
    <property type="evidence" value="ECO:0007669"/>
    <property type="project" value="TreeGrafter"/>
</dbReference>
<dbReference type="InterPro" id="IPR036961">
    <property type="entry name" value="Kinesin_motor_dom_sf"/>
</dbReference>
<feature type="domain" description="Dilute" evidence="11">
    <location>
        <begin position="1179"/>
        <end position="1418"/>
    </location>
</feature>
<dbReference type="GO" id="GO:0005737">
    <property type="term" value="C:cytoplasm"/>
    <property type="evidence" value="ECO:0007669"/>
    <property type="project" value="TreeGrafter"/>
</dbReference>
<dbReference type="Gene3D" id="1.20.5.190">
    <property type="match status" value="2"/>
</dbReference>
<feature type="coiled-coil region" evidence="10">
    <location>
        <begin position="854"/>
        <end position="931"/>
    </location>
</feature>
<feature type="region of interest" description="Actin-binding" evidence="9">
    <location>
        <begin position="632"/>
        <end position="654"/>
    </location>
</feature>
<dbReference type="Gene3D" id="1.10.10.820">
    <property type="match status" value="1"/>
</dbReference>
<evidence type="ECO:0000259" key="13">
    <source>
        <dbReference type="PROSITE" id="PS51844"/>
    </source>
</evidence>
<evidence type="ECO:0000256" key="6">
    <source>
        <dbReference type="ARBA" id="ARBA00023123"/>
    </source>
</evidence>
<keyword evidence="7 9" id="KW-0505">Motor protein</keyword>
<keyword evidence="3 9" id="KW-0547">Nucleotide-binding</keyword>
<reference evidence="14 15" key="1">
    <citation type="journal article" date="2023" name="Elife">
        <title>Identification of key yeast species and microbe-microbe interactions impacting larval growth of Drosophila in the wild.</title>
        <authorList>
            <person name="Mure A."/>
            <person name="Sugiura Y."/>
            <person name="Maeda R."/>
            <person name="Honda K."/>
            <person name="Sakurai N."/>
            <person name="Takahashi Y."/>
            <person name="Watada M."/>
            <person name="Katoh T."/>
            <person name="Gotoh A."/>
            <person name="Gotoh Y."/>
            <person name="Taniguchi I."/>
            <person name="Nakamura K."/>
            <person name="Hayashi T."/>
            <person name="Katayama T."/>
            <person name="Uemura T."/>
            <person name="Hattori Y."/>
        </authorList>
    </citation>
    <scope>NUCLEOTIDE SEQUENCE [LARGE SCALE GENOMIC DNA]</scope>
    <source>
        <strain evidence="14 15">PK-24</strain>
    </source>
</reference>
<evidence type="ECO:0000259" key="11">
    <source>
        <dbReference type="PROSITE" id="PS51126"/>
    </source>
</evidence>
<name>A0AAV5R0U9_PICKL</name>
<dbReference type="GO" id="GO:0007015">
    <property type="term" value="P:actin filament organization"/>
    <property type="evidence" value="ECO:0007669"/>
    <property type="project" value="TreeGrafter"/>
</dbReference>
<dbReference type="PANTHER" id="PTHR13140">
    <property type="entry name" value="MYOSIN"/>
    <property type="match status" value="1"/>
</dbReference>
<accession>A0AAV5R0U9</accession>
<dbReference type="PANTHER" id="PTHR13140:SF706">
    <property type="entry name" value="DILUTE CLASS UNCONVENTIONAL MYOSIN, ISOFORM C"/>
    <property type="match status" value="1"/>
</dbReference>
<dbReference type="PROSITE" id="PS51126">
    <property type="entry name" value="DILUTE"/>
    <property type="match status" value="1"/>
</dbReference>
<dbReference type="SUPFAM" id="SSF52540">
    <property type="entry name" value="P-loop containing nucleoside triphosphate hydrolases"/>
    <property type="match status" value="2"/>
</dbReference>
<dbReference type="InterPro" id="IPR001609">
    <property type="entry name" value="Myosin_head_motor_dom-like"/>
</dbReference>
<keyword evidence="6 9" id="KW-0518">Myosin</keyword>
<comment type="similarity">
    <text evidence="1 9">Belongs to the TRAFAC class myosin-kinesin ATPase superfamily. Myosin family.</text>
</comment>
<keyword evidence="5 10" id="KW-0175">Coiled coil</keyword>
<dbReference type="Gene3D" id="1.20.120.720">
    <property type="entry name" value="Myosin VI head, motor domain, U50 subdomain"/>
    <property type="match status" value="1"/>
</dbReference>
<dbReference type="InterPro" id="IPR002710">
    <property type="entry name" value="Dilute_dom"/>
</dbReference>
<dbReference type="PROSITE" id="PS51456">
    <property type="entry name" value="MYOSIN_MOTOR"/>
    <property type="match status" value="1"/>
</dbReference>
<dbReference type="PROSITE" id="PS50096">
    <property type="entry name" value="IQ"/>
    <property type="match status" value="4"/>
</dbReference>
<dbReference type="SMART" id="SM00015">
    <property type="entry name" value="IQ"/>
    <property type="match status" value="4"/>
</dbReference>
<keyword evidence="4 9" id="KW-0067">ATP-binding</keyword>
<dbReference type="Gene3D" id="1.20.58.530">
    <property type="match status" value="1"/>
</dbReference>
<dbReference type="SMART" id="SM00242">
    <property type="entry name" value="MYSc"/>
    <property type="match status" value="1"/>
</dbReference>
<dbReference type="EMBL" id="BTGB01000001">
    <property type="protein sequence ID" value="GMM44632.1"/>
    <property type="molecule type" value="Genomic_DNA"/>
</dbReference>
<keyword evidence="15" id="KW-1185">Reference proteome</keyword>
<proteinExistence type="inferred from homology"/>
<evidence type="ECO:0000259" key="12">
    <source>
        <dbReference type="PROSITE" id="PS51456"/>
    </source>
</evidence>
<dbReference type="Proteomes" id="UP001378960">
    <property type="component" value="Unassembled WGS sequence"/>
</dbReference>
<dbReference type="GO" id="GO:0000146">
    <property type="term" value="F:microfilament motor activity"/>
    <property type="evidence" value="ECO:0007669"/>
    <property type="project" value="TreeGrafter"/>
</dbReference>
<feature type="domain" description="Myosin motor" evidence="12">
    <location>
        <begin position="71"/>
        <end position="762"/>
    </location>
</feature>
<dbReference type="CDD" id="cd01380">
    <property type="entry name" value="MYSc_Myo5"/>
    <property type="match status" value="1"/>
</dbReference>
<keyword evidence="2" id="KW-0677">Repeat</keyword>
<keyword evidence="8 9" id="KW-0009">Actin-binding</keyword>
<dbReference type="InterPro" id="IPR036103">
    <property type="entry name" value="MYSc_Myo5"/>
</dbReference>
<dbReference type="GO" id="GO:0051015">
    <property type="term" value="F:actin filament binding"/>
    <property type="evidence" value="ECO:0007669"/>
    <property type="project" value="TreeGrafter"/>
</dbReference>
<dbReference type="Gene3D" id="3.40.850.10">
    <property type="entry name" value="Kinesin motor domain"/>
    <property type="match status" value="1"/>
</dbReference>
<dbReference type="Pfam" id="PF00063">
    <property type="entry name" value="Myosin_head"/>
    <property type="match status" value="1"/>
</dbReference>
<protein>
    <submittedName>
        <fullName evidence="14">Myosin 4</fullName>
    </submittedName>
</protein>
<gene>
    <name evidence="14" type="ORF">DAPK24_012070</name>
</gene>
<evidence type="ECO:0000256" key="4">
    <source>
        <dbReference type="ARBA" id="ARBA00022840"/>
    </source>
</evidence>
<dbReference type="Pfam" id="PF00612">
    <property type="entry name" value="IQ"/>
    <property type="match status" value="2"/>
</dbReference>
<dbReference type="InterPro" id="IPR004009">
    <property type="entry name" value="SH3_Myosin"/>
</dbReference>
<evidence type="ECO:0000256" key="5">
    <source>
        <dbReference type="ARBA" id="ARBA00023054"/>
    </source>
</evidence>